<evidence type="ECO:0000256" key="1">
    <source>
        <dbReference type="SAM" id="MobiDB-lite"/>
    </source>
</evidence>
<name>A0ABR3YQE4_9PEZI</name>
<feature type="region of interest" description="Disordered" evidence="1">
    <location>
        <begin position="352"/>
        <end position="374"/>
    </location>
</feature>
<dbReference type="Proteomes" id="UP001583280">
    <property type="component" value="Unassembled WGS sequence"/>
</dbReference>
<comment type="caution">
    <text evidence="2">The sequence shown here is derived from an EMBL/GenBank/DDBJ whole genome shotgun (WGS) entry which is preliminary data.</text>
</comment>
<keyword evidence="3" id="KW-1185">Reference proteome</keyword>
<protein>
    <submittedName>
        <fullName evidence="2">Uncharacterized protein</fullName>
    </submittedName>
</protein>
<feature type="compositionally biased region" description="Basic residues" evidence="1">
    <location>
        <begin position="353"/>
        <end position="369"/>
    </location>
</feature>
<proteinExistence type="predicted"/>
<accession>A0ABR3YQE4</accession>
<reference evidence="2 3" key="1">
    <citation type="journal article" date="2024" name="IMA Fungus">
        <title>IMA Genome - F19 : A genome assembly and annotation guide to empower mycologists, including annotated draft genome sequences of Ceratocystis pirilliformis, Diaporthe australafricana, Fusarium ophioides, Paecilomyces lecythidis, and Sporothrix stenoceras.</title>
        <authorList>
            <person name="Aylward J."/>
            <person name="Wilson A.M."/>
            <person name="Visagie C.M."/>
            <person name="Spraker J."/>
            <person name="Barnes I."/>
            <person name="Buitendag C."/>
            <person name="Ceriani C."/>
            <person name="Del Mar Angel L."/>
            <person name="du Plessis D."/>
            <person name="Fuchs T."/>
            <person name="Gasser K."/>
            <person name="Kramer D."/>
            <person name="Li W."/>
            <person name="Munsamy K."/>
            <person name="Piso A."/>
            <person name="Price J.L."/>
            <person name="Sonnekus B."/>
            <person name="Thomas C."/>
            <person name="van der Nest A."/>
            <person name="van Dijk A."/>
            <person name="van Heerden A."/>
            <person name="van Vuuren N."/>
            <person name="Yilmaz N."/>
            <person name="Duong T.A."/>
            <person name="van der Merwe N.A."/>
            <person name="Wingfield M.J."/>
            <person name="Wingfield B.D."/>
        </authorList>
    </citation>
    <scope>NUCLEOTIDE SEQUENCE [LARGE SCALE GENOMIC DNA]</scope>
    <source>
        <strain evidence="2 3">CMW 12675</strain>
    </source>
</reference>
<evidence type="ECO:0000313" key="3">
    <source>
        <dbReference type="Proteomes" id="UP001583280"/>
    </source>
</evidence>
<sequence>MSLYSSPNIRPINSLFALDLALNVSNISFIQQLLADSPLVPISMPATISTSDSPMKRHSSQADSGVPSIFPAESKPQSAGHSDIPMAKYFDNHAVYLRLPLFQMKSGSWERVVETWIRELIILNSHAYIQWSEKLVLDAGSHYIHVSSKLTNFKRKAALHGLETRRANGKIARIIDEMTQPYGHQPSNTEGSRCTVMCGTSQVPRECVQRSQPIHFHTFKGWGPVSVNEHKRLPAKQGWGASRPRPHVSPWLHPGHSHTRSYYPAANRFSNHSTTSVLPPHGNYMYLDANKTALGLAPRSTTFHTPCLSLQATSAPSSSRNQTHNLPHKPRSNHYTYRYRLSGRDVPPSRYPYSHHSHQNHRVKNRGHKQAPEQQKDLLETQHHIRAYANLSPLSLLDCCLETKY</sequence>
<dbReference type="EMBL" id="JAWDJO010000195">
    <property type="protein sequence ID" value="KAL1890092.1"/>
    <property type="molecule type" value="Genomic_DNA"/>
</dbReference>
<feature type="compositionally biased region" description="Polar residues" evidence="1">
    <location>
        <begin position="311"/>
        <end position="325"/>
    </location>
</feature>
<feature type="region of interest" description="Disordered" evidence="1">
    <location>
        <begin position="311"/>
        <end position="333"/>
    </location>
</feature>
<organism evidence="2 3">
    <name type="scientific">Ceratocystis pirilliformis</name>
    <dbReference type="NCBI Taxonomy" id="259994"/>
    <lineage>
        <taxon>Eukaryota</taxon>
        <taxon>Fungi</taxon>
        <taxon>Dikarya</taxon>
        <taxon>Ascomycota</taxon>
        <taxon>Pezizomycotina</taxon>
        <taxon>Sordariomycetes</taxon>
        <taxon>Hypocreomycetidae</taxon>
        <taxon>Microascales</taxon>
        <taxon>Ceratocystidaceae</taxon>
        <taxon>Ceratocystis</taxon>
    </lineage>
</organism>
<evidence type="ECO:0000313" key="2">
    <source>
        <dbReference type="EMBL" id="KAL1890092.1"/>
    </source>
</evidence>
<gene>
    <name evidence="2" type="ORF">Cpir12675_005543</name>
</gene>